<dbReference type="InterPro" id="IPR020781">
    <property type="entry name" value="ATPase_OSCP/d_CS"/>
</dbReference>
<evidence type="ECO:0000256" key="5">
    <source>
        <dbReference type="ARBA" id="ARBA00023136"/>
    </source>
</evidence>
<dbReference type="GO" id="GO:0005886">
    <property type="term" value="C:plasma membrane"/>
    <property type="evidence" value="ECO:0007669"/>
    <property type="project" value="UniProtKB-SubCell"/>
</dbReference>
<keyword evidence="7" id="KW-0139">CF(1)</keyword>
<keyword evidence="6 7" id="KW-0066">ATP synthesis</keyword>
<evidence type="ECO:0000256" key="3">
    <source>
        <dbReference type="ARBA" id="ARBA00022781"/>
    </source>
</evidence>
<comment type="subcellular location">
    <subcellularLocation>
        <location evidence="7">Cell membrane</location>
        <topology evidence="7">Peripheral membrane protein</topology>
    </subcellularLocation>
    <subcellularLocation>
        <location evidence="1">Membrane</location>
    </subcellularLocation>
</comment>
<proteinExistence type="inferred from homology"/>
<protein>
    <recommendedName>
        <fullName evidence="7">ATP synthase subunit delta</fullName>
    </recommendedName>
    <alternativeName>
        <fullName evidence="7">ATP synthase F(1) sector subunit delta</fullName>
    </alternativeName>
    <alternativeName>
        <fullName evidence="7">F-type ATPase subunit delta</fullName>
        <shortName evidence="7">F-ATPase subunit delta</shortName>
    </alternativeName>
</protein>
<dbReference type="AlphaFoldDB" id="A0AAW9S2C6"/>
<sequence>MNSDARVAARYAKSLISLALEQNKLEDVKQGMTLVRESCEEHRDLRLLLRNPIVYSDKKFAILSALFTGKIDDLLIKFFRLLCKKGREGVLQEVASEVLREYNILKGIQHSELVTAFPIDASLKGEFENLVRQVAKAEVDLHTSVDEELIGGFVLNIGDKQIDSSVQSGLKRMKQQLIKS</sequence>
<evidence type="ECO:0000256" key="7">
    <source>
        <dbReference type="HAMAP-Rule" id="MF_01416"/>
    </source>
</evidence>
<reference evidence="8 9" key="1">
    <citation type="submission" date="2024-04" db="EMBL/GenBank/DDBJ databases">
        <title>Novel genus in family Flammeovirgaceae.</title>
        <authorList>
            <person name="Nguyen T.H."/>
            <person name="Vuong T.Q."/>
            <person name="Le H."/>
            <person name="Kim S.-G."/>
        </authorList>
    </citation>
    <scope>NUCLEOTIDE SEQUENCE [LARGE SCALE GENOMIC DNA]</scope>
    <source>
        <strain evidence="8 9">JCM 23209</strain>
    </source>
</reference>
<dbReference type="InterPro" id="IPR026015">
    <property type="entry name" value="ATP_synth_OSCP/delta_N_sf"/>
</dbReference>
<dbReference type="RefSeq" id="WP_346819300.1">
    <property type="nucleotide sequence ID" value="NZ_JBDKWZ010000001.1"/>
</dbReference>
<keyword evidence="7" id="KW-1003">Cell membrane</keyword>
<keyword evidence="9" id="KW-1185">Reference proteome</keyword>
<comment type="similarity">
    <text evidence="7">Belongs to the ATPase delta chain family.</text>
</comment>
<dbReference type="PROSITE" id="PS00389">
    <property type="entry name" value="ATPASE_DELTA"/>
    <property type="match status" value="1"/>
</dbReference>
<accession>A0AAW9S2C6</accession>
<gene>
    <name evidence="7 8" type="primary">atpH</name>
    <name evidence="8" type="ORF">AAG747_01255</name>
</gene>
<evidence type="ECO:0000256" key="2">
    <source>
        <dbReference type="ARBA" id="ARBA00022448"/>
    </source>
</evidence>
<evidence type="ECO:0000256" key="6">
    <source>
        <dbReference type="ARBA" id="ARBA00023310"/>
    </source>
</evidence>
<evidence type="ECO:0000256" key="1">
    <source>
        <dbReference type="ARBA" id="ARBA00004370"/>
    </source>
</evidence>
<dbReference type="GO" id="GO:0045259">
    <property type="term" value="C:proton-transporting ATP synthase complex"/>
    <property type="evidence" value="ECO:0007669"/>
    <property type="project" value="UniProtKB-KW"/>
</dbReference>
<dbReference type="NCBIfam" id="TIGR01145">
    <property type="entry name" value="ATP_synt_delta"/>
    <property type="match status" value="1"/>
</dbReference>
<dbReference type="InterPro" id="IPR000711">
    <property type="entry name" value="ATPase_OSCP/dsu"/>
</dbReference>
<evidence type="ECO:0000313" key="9">
    <source>
        <dbReference type="Proteomes" id="UP001403385"/>
    </source>
</evidence>
<comment type="function">
    <text evidence="7">This protein is part of the stalk that links CF(0) to CF(1). It either transmits conformational changes from CF(0) to CF(1) or is implicated in proton conduction.</text>
</comment>
<dbReference type="PRINTS" id="PR00125">
    <property type="entry name" value="ATPASEDELTA"/>
</dbReference>
<dbReference type="HAMAP" id="MF_01416">
    <property type="entry name" value="ATP_synth_delta_bact"/>
    <property type="match status" value="1"/>
</dbReference>
<keyword evidence="4 7" id="KW-0406">Ion transport</keyword>
<dbReference type="Proteomes" id="UP001403385">
    <property type="component" value="Unassembled WGS sequence"/>
</dbReference>
<dbReference type="Pfam" id="PF00213">
    <property type="entry name" value="OSCP"/>
    <property type="match status" value="1"/>
</dbReference>
<dbReference type="PANTHER" id="PTHR11910">
    <property type="entry name" value="ATP SYNTHASE DELTA CHAIN"/>
    <property type="match status" value="1"/>
</dbReference>
<name>A0AAW9S2C6_9BACT</name>
<dbReference type="EMBL" id="JBDKWZ010000001">
    <property type="protein sequence ID" value="MEN7546514.1"/>
    <property type="molecule type" value="Genomic_DNA"/>
</dbReference>
<dbReference type="Gene3D" id="1.10.520.20">
    <property type="entry name" value="N-terminal domain of the delta subunit of the F1F0-ATP synthase"/>
    <property type="match status" value="1"/>
</dbReference>
<dbReference type="GO" id="GO:0046933">
    <property type="term" value="F:proton-transporting ATP synthase activity, rotational mechanism"/>
    <property type="evidence" value="ECO:0007669"/>
    <property type="project" value="UniProtKB-UniRule"/>
</dbReference>
<keyword evidence="5 7" id="KW-0472">Membrane</keyword>
<evidence type="ECO:0000256" key="4">
    <source>
        <dbReference type="ARBA" id="ARBA00023065"/>
    </source>
</evidence>
<dbReference type="SUPFAM" id="SSF47928">
    <property type="entry name" value="N-terminal domain of the delta subunit of the F1F0-ATP synthase"/>
    <property type="match status" value="1"/>
</dbReference>
<keyword evidence="2 7" id="KW-0813">Transport</keyword>
<comment type="caution">
    <text evidence="8">The sequence shown here is derived from an EMBL/GenBank/DDBJ whole genome shotgun (WGS) entry which is preliminary data.</text>
</comment>
<organism evidence="8 9">
    <name type="scientific">Rapidithrix thailandica</name>
    <dbReference type="NCBI Taxonomy" id="413964"/>
    <lineage>
        <taxon>Bacteria</taxon>
        <taxon>Pseudomonadati</taxon>
        <taxon>Bacteroidota</taxon>
        <taxon>Cytophagia</taxon>
        <taxon>Cytophagales</taxon>
        <taxon>Flammeovirgaceae</taxon>
        <taxon>Rapidithrix</taxon>
    </lineage>
</organism>
<keyword evidence="3 7" id="KW-0375">Hydrogen ion transport</keyword>
<comment type="function">
    <text evidence="7">F(1)F(0) ATP synthase produces ATP from ADP in the presence of a proton or sodium gradient. F-type ATPases consist of two structural domains, F(1) containing the extramembraneous catalytic core and F(0) containing the membrane proton channel, linked together by a central stalk and a peripheral stalk. During catalysis, ATP synthesis in the catalytic domain of F(1) is coupled via a rotary mechanism of the central stalk subunits to proton translocation.</text>
</comment>
<evidence type="ECO:0000313" key="8">
    <source>
        <dbReference type="EMBL" id="MEN7546514.1"/>
    </source>
</evidence>